<protein>
    <submittedName>
        <fullName evidence="1">DUF2764 family protein</fullName>
    </submittedName>
</protein>
<comment type="caution">
    <text evidence="1">The sequence shown here is derived from an EMBL/GenBank/DDBJ whole genome shotgun (WGS) entry which is preliminary data.</text>
</comment>
<dbReference type="AlphaFoldDB" id="A0A9D9EGB7"/>
<sequence length="230" mass="26050">MNNYQYIIAGLPALTKDWKFSEGNFESLLEEIKGGCSDKDKTLIGWLERGFDDSSLNEEFYREALSCKNAFIREYFTFDLNVRNAKTRYLNKALGRPEDKDVIIPGGEDQSGIPTVGAFGDLKLPEEFEEAARLDAVLQGKDILARERGLDDLMWEKIDCLTTFNYFDINVLLGFLCKLHIISRWARLDEQTGREMFRKLVDEVRGTFKGVQYDSGKTGSGSTGRKAAGI</sequence>
<dbReference type="InterPro" id="IPR024492">
    <property type="entry name" value="DUF2764"/>
</dbReference>
<name>A0A9D9EGB7_9BACT</name>
<evidence type="ECO:0000313" key="2">
    <source>
        <dbReference type="Proteomes" id="UP000823619"/>
    </source>
</evidence>
<organism evidence="1 2">
    <name type="scientific">Candidatus Cryptobacteroides merdavium</name>
    <dbReference type="NCBI Taxonomy" id="2840769"/>
    <lineage>
        <taxon>Bacteria</taxon>
        <taxon>Pseudomonadati</taxon>
        <taxon>Bacteroidota</taxon>
        <taxon>Bacteroidia</taxon>
        <taxon>Bacteroidales</taxon>
        <taxon>Candidatus Cryptobacteroides</taxon>
    </lineage>
</organism>
<dbReference type="Proteomes" id="UP000823619">
    <property type="component" value="Unassembled WGS sequence"/>
</dbReference>
<dbReference type="EMBL" id="JADIMO010000129">
    <property type="protein sequence ID" value="MBO8446006.1"/>
    <property type="molecule type" value="Genomic_DNA"/>
</dbReference>
<proteinExistence type="predicted"/>
<accession>A0A9D9EGB7</accession>
<reference evidence="1" key="1">
    <citation type="submission" date="2020-10" db="EMBL/GenBank/DDBJ databases">
        <authorList>
            <person name="Gilroy R."/>
        </authorList>
    </citation>
    <scope>NUCLEOTIDE SEQUENCE</scope>
    <source>
        <strain evidence="1">D5-748</strain>
    </source>
</reference>
<reference evidence="1" key="2">
    <citation type="journal article" date="2021" name="PeerJ">
        <title>Extensive microbial diversity within the chicken gut microbiome revealed by metagenomics and culture.</title>
        <authorList>
            <person name="Gilroy R."/>
            <person name="Ravi A."/>
            <person name="Getino M."/>
            <person name="Pursley I."/>
            <person name="Horton D.L."/>
            <person name="Alikhan N.F."/>
            <person name="Baker D."/>
            <person name="Gharbi K."/>
            <person name="Hall N."/>
            <person name="Watson M."/>
            <person name="Adriaenssens E.M."/>
            <person name="Foster-Nyarko E."/>
            <person name="Jarju S."/>
            <person name="Secka A."/>
            <person name="Antonio M."/>
            <person name="Oren A."/>
            <person name="Chaudhuri R.R."/>
            <person name="La Ragione R."/>
            <person name="Hildebrand F."/>
            <person name="Pallen M.J."/>
        </authorList>
    </citation>
    <scope>NUCLEOTIDE SEQUENCE</scope>
    <source>
        <strain evidence="1">D5-748</strain>
    </source>
</reference>
<gene>
    <name evidence="1" type="ORF">IAC23_10020</name>
</gene>
<dbReference type="Pfam" id="PF10962">
    <property type="entry name" value="DUF2764"/>
    <property type="match status" value="1"/>
</dbReference>
<evidence type="ECO:0000313" key="1">
    <source>
        <dbReference type="EMBL" id="MBO8446006.1"/>
    </source>
</evidence>